<protein>
    <submittedName>
        <fullName evidence="2">Aspartate/glutamate racemase family protein</fullName>
    </submittedName>
</protein>
<evidence type="ECO:0000313" key="3">
    <source>
        <dbReference type="Proteomes" id="UP000523105"/>
    </source>
</evidence>
<dbReference type="EMBL" id="JACASV010000001">
    <property type="protein sequence ID" value="NWJ42626.1"/>
    <property type="molecule type" value="Genomic_DNA"/>
</dbReference>
<dbReference type="Gene3D" id="3.40.50.1860">
    <property type="match status" value="2"/>
</dbReference>
<dbReference type="InterPro" id="IPR001920">
    <property type="entry name" value="Asp/Glu_race"/>
</dbReference>
<organism evidence="2 3">
    <name type="scientific">Marine Group I thaumarchaeote</name>
    <dbReference type="NCBI Taxonomy" id="2511932"/>
    <lineage>
        <taxon>Archaea</taxon>
        <taxon>Nitrososphaerota</taxon>
        <taxon>Marine Group I</taxon>
    </lineage>
</organism>
<name>A0A7K4MP05_9ARCH</name>
<proteinExistence type="predicted"/>
<keyword evidence="1" id="KW-0413">Isomerase</keyword>
<dbReference type="Proteomes" id="UP000523105">
    <property type="component" value="Unassembled WGS sequence"/>
</dbReference>
<dbReference type="SUPFAM" id="SSF53681">
    <property type="entry name" value="Aspartate/glutamate racemase"/>
    <property type="match status" value="2"/>
</dbReference>
<evidence type="ECO:0000313" key="2">
    <source>
        <dbReference type="EMBL" id="NWJ42626.1"/>
    </source>
</evidence>
<dbReference type="PANTHER" id="PTHR21198">
    <property type="entry name" value="GLUTAMATE RACEMASE"/>
    <property type="match status" value="1"/>
</dbReference>
<comment type="caution">
    <text evidence="2">The sequence shown here is derived from an EMBL/GenBank/DDBJ whole genome shotgun (WGS) entry which is preliminary data.</text>
</comment>
<dbReference type="PANTHER" id="PTHR21198:SF3">
    <property type="entry name" value="GLUTAMATE RACEMASE"/>
    <property type="match status" value="1"/>
</dbReference>
<gene>
    <name evidence="2" type="ORF">HX837_00085</name>
</gene>
<evidence type="ECO:0000256" key="1">
    <source>
        <dbReference type="ARBA" id="ARBA00023235"/>
    </source>
</evidence>
<reference evidence="2 3" key="1">
    <citation type="journal article" date="2019" name="Environ. Microbiol.">
        <title>Genomics insights into ecotype formation of ammonia-oxidizing archaea in the deep ocean.</title>
        <authorList>
            <person name="Wang Y."/>
            <person name="Huang J.M."/>
            <person name="Cui G.J."/>
            <person name="Nunoura T."/>
            <person name="Takaki Y."/>
            <person name="Li W.L."/>
            <person name="Li J."/>
            <person name="Gao Z.M."/>
            <person name="Takai K."/>
            <person name="Zhang A.Q."/>
            <person name="Stepanauskas R."/>
        </authorList>
    </citation>
    <scope>NUCLEOTIDE SEQUENCE [LARGE SCALE GENOMIC DNA]</scope>
    <source>
        <strain evidence="2 3">L15b</strain>
    </source>
</reference>
<sequence>MAKIAVFDSGFGSLSIIKPIQQAIKSDIVYFADQKNFPYGKKSKSELTKIITKTVNMLEEKFEPDLIVIGSNTPSLLVEINKKNIVKVLPPIKKAAKISMTGNVAILATLALIRSKKLSEYVRKSRLPKHVNLKRIDATQLVRLVEEGKFLDNRKLCEKTVRKVLSKPFLKSNVDVAILSSTHLPFLLPFLKKQFPNITFVDPANEIAQKVRKIVAKKPSKTNTMKIFTSSDPKKFQRYLWQIGIKKNVSLLV</sequence>
<dbReference type="GO" id="GO:0016855">
    <property type="term" value="F:racemase and epimerase activity, acting on amino acids and derivatives"/>
    <property type="evidence" value="ECO:0007669"/>
    <property type="project" value="InterPro"/>
</dbReference>
<dbReference type="AlphaFoldDB" id="A0A7K4MP05"/>
<accession>A0A7K4MP05</accession>